<dbReference type="Proteomes" id="UP001054889">
    <property type="component" value="Unassembled WGS sequence"/>
</dbReference>
<evidence type="ECO:0000256" key="1">
    <source>
        <dbReference type="SAM" id="Phobius"/>
    </source>
</evidence>
<keyword evidence="4" id="KW-1185">Reference proteome</keyword>
<dbReference type="AlphaFoldDB" id="A0AAV5DDZ0"/>
<protein>
    <submittedName>
        <fullName evidence="3">Uncharacterized protein</fullName>
    </submittedName>
</protein>
<comment type="caution">
    <text evidence="3">The sequence shown here is derived from an EMBL/GenBank/DDBJ whole genome shotgun (WGS) entry which is preliminary data.</text>
</comment>
<evidence type="ECO:0000313" key="4">
    <source>
        <dbReference type="Proteomes" id="UP001054889"/>
    </source>
</evidence>
<name>A0AAV5DDZ0_ELECO</name>
<keyword evidence="1" id="KW-0812">Transmembrane</keyword>
<keyword evidence="1" id="KW-0472">Membrane</keyword>
<keyword evidence="1" id="KW-1133">Transmembrane helix</keyword>
<sequence>MKSIAAALFWCELGLSSLLATLLVQAVNKATRHGHRDGWLEGTSLNNGHLDLFYWVVTVVRLLAFLNYLYRAKRYVYRQDPHIVDEPPLDQGSQ</sequence>
<gene>
    <name evidence="3" type="primary">ga26079</name>
    <name evidence="3" type="ORF">PR202_ga26079</name>
</gene>
<reference evidence="3" key="2">
    <citation type="submission" date="2021-12" db="EMBL/GenBank/DDBJ databases">
        <title>Resequencing data analysis of finger millet.</title>
        <authorList>
            <person name="Hatakeyama M."/>
            <person name="Aluri S."/>
            <person name="Balachadran M.T."/>
            <person name="Sivarajan S.R."/>
            <person name="Poveda L."/>
            <person name="Shimizu-Inatsugi R."/>
            <person name="Schlapbach R."/>
            <person name="Sreeman S.M."/>
            <person name="Shimizu K.K."/>
        </authorList>
    </citation>
    <scope>NUCLEOTIDE SEQUENCE</scope>
</reference>
<accession>A0AAV5DDZ0</accession>
<dbReference type="Gene3D" id="1.20.1250.20">
    <property type="entry name" value="MFS general substrate transporter like domains"/>
    <property type="match status" value="1"/>
</dbReference>
<dbReference type="InterPro" id="IPR036259">
    <property type="entry name" value="MFS_trans_sf"/>
</dbReference>
<evidence type="ECO:0000256" key="2">
    <source>
        <dbReference type="SAM" id="SignalP"/>
    </source>
</evidence>
<evidence type="ECO:0000313" key="3">
    <source>
        <dbReference type="EMBL" id="GJN08185.1"/>
    </source>
</evidence>
<dbReference type="EMBL" id="BQKI01000015">
    <property type="protein sequence ID" value="GJN08185.1"/>
    <property type="molecule type" value="Genomic_DNA"/>
</dbReference>
<feature type="signal peptide" evidence="2">
    <location>
        <begin position="1"/>
        <end position="26"/>
    </location>
</feature>
<proteinExistence type="predicted"/>
<organism evidence="3 4">
    <name type="scientific">Eleusine coracana subsp. coracana</name>
    <dbReference type="NCBI Taxonomy" id="191504"/>
    <lineage>
        <taxon>Eukaryota</taxon>
        <taxon>Viridiplantae</taxon>
        <taxon>Streptophyta</taxon>
        <taxon>Embryophyta</taxon>
        <taxon>Tracheophyta</taxon>
        <taxon>Spermatophyta</taxon>
        <taxon>Magnoliopsida</taxon>
        <taxon>Liliopsida</taxon>
        <taxon>Poales</taxon>
        <taxon>Poaceae</taxon>
        <taxon>PACMAD clade</taxon>
        <taxon>Chloridoideae</taxon>
        <taxon>Cynodonteae</taxon>
        <taxon>Eleusininae</taxon>
        <taxon>Eleusine</taxon>
    </lineage>
</organism>
<reference evidence="3" key="1">
    <citation type="journal article" date="2018" name="DNA Res.">
        <title>Multiple hybrid de novo genome assembly of finger millet, an orphan allotetraploid crop.</title>
        <authorList>
            <person name="Hatakeyama M."/>
            <person name="Aluri S."/>
            <person name="Balachadran M.T."/>
            <person name="Sivarajan S.R."/>
            <person name="Patrignani A."/>
            <person name="Gruter S."/>
            <person name="Poveda L."/>
            <person name="Shimizu-Inatsugi R."/>
            <person name="Baeten J."/>
            <person name="Francoijs K.J."/>
            <person name="Nataraja K.N."/>
            <person name="Reddy Y.A.N."/>
            <person name="Phadnis S."/>
            <person name="Ravikumar R.L."/>
            <person name="Schlapbach R."/>
            <person name="Sreeman S.M."/>
            <person name="Shimizu K.K."/>
        </authorList>
    </citation>
    <scope>NUCLEOTIDE SEQUENCE</scope>
</reference>
<feature type="chain" id="PRO_5043596168" evidence="2">
    <location>
        <begin position="27"/>
        <end position="94"/>
    </location>
</feature>
<dbReference type="PANTHER" id="PTHR11654">
    <property type="entry name" value="OLIGOPEPTIDE TRANSPORTER-RELATED"/>
    <property type="match status" value="1"/>
</dbReference>
<feature type="transmembrane region" description="Helical" evidence="1">
    <location>
        <begin position="52"/>
        <end position="70"/>
    </location>
</feature>
<keyword evidence="2" id="KW-0732">Signal</keyword>